<evidence type="ECO:0000256" key="1">
    <source>
        <dbReference type="SAM" id="MobiDB-lite"/>
    </source>
</evidence>
<feature type="region of interest" description="Disordered" evidence="1">
    <location>
        <begin position="68"/>
        <end position="129"/>
    </location>
</feature>
<proteinExistence type="predicted"/>
<reference evidence="4" key="1">
    <citation type="submission" date="2022-11" db="UniProtKB">
        <authorList>
            <consortium name="WormBaseParasite"/>
        </authorList>
    </citation>
    <scope>IDENTIFICATION</scope>
</reference>
<feature type="signal peptide" evidence="2">
    <location>
        <begin position="1"/>
        <end position="19"/>
    </location>
</feature>
<evidence type="ECO:0000256" key="2">
    <source>
        <dbReference type="SAM" id="SignalP"/>
    </source>
</evidence>
<feature type="chain" id="PRO_5036834403" evidence="2">
    <location>
        <begin position="20"/>
        <end position="129"/>
    </location>
</feature>
<protein>
    <submittedName>
        <fullName evidence="4">Uncharacterized protein</fullName>
    </submittedName>
</protein>
<keyword evidence="2" id="KW-0732">Signal</keyword>
<keyword evidence="3" id="KW-1185">Reference proteome</keyword>
<organism evidence="3 4">
    <name type="scientific">Parascaris equorum</name>
    <name type="common">Equine roundworm</name>
    <dbReference type="NCBI Taxonomy" id="6256"/>
    <lineage>
        <taxon>Eukaryota</taxon>
        <taxon>Metazoa</taxon>
        <taxon>Ecdysozoa</taxon>
        <taxon>Nematoda</taxon>
        <taxon>Chromadorea</taxon>
        <taxon>Rhabditida</taxon>
        <taxon>Spirurina</taxon>
        <taxon>Ascaridomorpha</taxon>
        <taxon>Ascaridoidea</taxon>
        <taxon>Ascarididae</taxon>
        <taxon>Parascaris</taxon>
    </lineage>
</organism>
<evidence type="ECO:0000313" key="3">
    <source>
        <dbReference type="Proteomes" id="UP000887564"/>
    </source>
</evidence>
<name>A0A914RSR7_PAREQ</name>
<dbReference type="WBParaSite" id="PEQ_0000936301-mRNA-1">
    <property type="protein sequence ID" value="PEQ_0000936301-mRNA-1"/>
    <property type="gene ID" value="PEQ_0000936301"/>
</dbReference>
<dbReference type="Proteomes" id="UP000887564">
    <property type="component" value="Unplaced"/>
</dbReference>
<dbReference type="AlphaFoldDB" id="A0A914RSR7"/>
<evidence type="ECO:0000313" key="4">
    <source>
        <dbReference type="WBParaSite" id="PEQ_0000936301-mRNA-1"/>
    </source>
</evidence>
<accession>A0A914RSR7</accession>
<sequence length="129" mass="14673">MGQVYFLLLALLCEVSFNAFFSFFEILNNVNRFVQSNRAEHEISEDFEGGIITVVGLQLSRPIRTSGGHAEFKELPSPEATVTTSEFTETLPPDIESSSRPMEETRRFSRKFSYDVSSRATSRKRSLRP</sequence>